<accession>A0ACB9RXC1</accession>
<dbReference type="Proteomes" id="UP001057402">
    <property type="component" value="Chromosome 3"/>
</dbReference>
<keyword evidence="2" id="KW-1185">Reference proteome</keyword>
<sequence>MTLNLLRIADSAHASKMADSHGTDDGNRLQEELSYSLLLSDRVRSSINESRSYKSECSAIGRQVDILSHILRSLIRLSSSLSASLYERPFAGSSLKCPPTSIAPSP</sequence>
<organism evidence="1 2">
    <name type="scientific">Melastoma candidum</name>
    <dbReference type="NCBI Taxonomy" id="119954"/>
    <lineage>
        <taxon>Eukaryota</taxon>
        <taxon>Viridiplantae</taxon>
        <taxon>Streptophyta</taxon>
        <taxon>Embryophyta</taxon>
        <taxon>Tracheophyta</taxon>
        <taxon>Spermatophyta</taxon>
        <taxon>Magnoliopsida</taxon>
        <taxon>eudicotyledons</taxon>
        <taxon>Gunneridae</taxon>
        <taxon>Pentapetalae</taxon>
        <taxon>rosids</taxon>
        <taxon>malvids</taxon>
        <taxon>Myrtales</taxon>
        <taxon>Melastomataceae</taxon>
        <taxon>Melastomatoideae</taxon>
        <taxon>Melastomateae</taxon>
        <taxon>Melastoma</taxon>
    </lineage>
</organism>
<proteinExistence type="predicted"/>
<name>A0ACB9RXC1_9MYRT</name>
<protein>
    <submittedName>
        <fullName evidence="1">Uncharacterized protein</fullName>
    </submittedName>
</protein>
<evidence type="ECO:0000313" key="1">
    <source>
        <dbReference type="EMBL" id="KAI4382461.1"/>
    </source>
</evidence>
<comment type="caution">
    <text evidence="1">The sequence shown here is derived from an EMBL/GenBank/DDBJ whole genome shotgun (WGS) entry which is preliminary data.</text>
</comment>
<evidence type="ECO:0000313" key="2">
    <source>
        <dbReference type="Proteomes" id="UP001057402"/>
    </source>
</evidence>
<reference evidence="2" key="1">
    <citation type="journal article" date="2023" name="Front. Plant Sci.">
        <title>Chromosomal-level genome assembly of Melastoma candidum provides insights into trichome evolution.</title>
        <authorList>
            <person name="Zhong Y."/>
            <person name="Wu W."/>
            <person name="Sun C."/>
            <person name="Zou P."/>
            <person name="Liu Y."/>
            <person name="Dai S."/>
            <person name="Zhou R."/>
        </authorList>
    </citation>
    <scope>NUCLEOTIDE SEQUENCE [LARGE SCALE GENOMIC DNA]</scope>
</reference>
<gene>
    <name evidence="1" type="ORF">MLD38_008424</name>
</gene>
<dbReference type="EMBL" id="CM042882">
    <property type="protein sequence ID" value="KAI4382461.1"/>
    <property type="molecule type" value="Genomic_DNA"/>
</dbReference>